<dbReference type="GO" id="GO:0003677">
    <property type="term" value="F:DNA binding"/>
    <property type="evidence" value="ECO:0007669"/>
    <property type="project" value="UniProtKB-KW"/>
</dbReference>
<keyword evidence="2" id="KW-0235">DNA replication</keyword>
<name>A0A445MRC7_9BACT</name>
<dbReference type="InterPro" id="IPR036185">
    <property type="entry name" value="DNA_heli_DnaB-like_N_sf"/>
</dbReference>
<feature type="domain" description="DNA helicase DnaB-like N-terminal" evidence="4">
    <location>
        <begin position="7"/>
        <end position="102"/>
    </location>
</feature>
<dbReference type="InterPro" id="IPR027417">
    <property type="entry name" value="P-loop_NTPase"/>
</dbReference>
<evidence type="ECO:0000256" key="1">
    <source>
        <dbReference type="ARBA" id="ARBA00022515"/>
    </source>
</evidence>
<evidence type="ECO:0000256" key="3">
    <source>
        <dbReference type="ARBA" id="ARBA00023125"/>
    </source>
</evidence>
<accession>A0A445MRC7</accession>
<dbReference type="SUPFAM" id="SSF48024">
    <property type="entry name" value="N-terminal domain of DnaB helicase"/>
    <property type="match status" value="1"/>
</dbReference>
<protein>
    <recommendedName>
        <fullName evidence="4">DNA helicase DnaB-like N-terminal domain-containing protein</fullName>
    </recommendedName>
</protein>
<dbReference type="EMBL" id="OJIN01000019">
    <property type="protein sequence ID" value="SPD72008.1"/>
    <property type="molecule type" value="Genomic_DNA"/>
</dbReference>
<evidence type="ECO:0000313" key="5">
    <source>
        <dbReference type="EMBL" id="SPD72008.1"/>
    </source>
</evidence>
<sequence length="501" mass="55784">MELDAYCDNDIEKAVLGAVLLRPEAFGELKELIATDFASEKHRSLFSAYSYMWEHEIPLDLLTLRDQLQRQGDMKKVGADYPAQLVDETSTTAGLSYHVGQLLEARKTRDLLALASYARNSIKNQVPHDEIINNLKNSAILSAATELDYSQPIPVDASVWLLSEPNEPDQIISGIIDVRDKLAVIGSSKMRKTFFQLQLLLCVASGRTFLNWHVPEPRRVVHIQYEIQPNHYHRRLKKMCRAMGITSTDLGDRLHIINGRGSNLSGVEGIKKISQIVKNYNPELISFDPLYKVMAGAENAIEDGKIILTAFDELIERTGAAVAYVHHDAKGFAGDRDIRDRGAGSNVIGRDYDACITLTPHVSEGDAAVIETMIRNYRPQEPFSALWTEDEETGGYRFDVRREIAPTKKTSANGRAKDLPPLASYLPTALDLLSDGPIPIGAFMDALRAKTGLTFDRSKAFRSWATSGTDAVFDTIQRRGRGKNEKLIGTTADILKIRTLE</sequence>
<dbReference type="GO" id="GO:0003678">
    <property type="term" value="F:DNA helicase activity"/>
    <property type="evidence" value="ECO:0007669"/>
    <property type="project" value="InterPro"/>
</dbReference>
<dbReference type="GO" id="GO:0006269">
    <property type="term" value="P:DNA replication, synthesis of primer"/>
    <property type="evidence" value="ECO:0007669"/>
    <property type="project" value="UniProtKB-KW"/>
</dbReference>
<keyword evidence="3" id="KW-0238">DNA-binding</keyword>
<evidence type="ECO:0000256" key="2">
    <source>
        <dbReference type="ARBA" id="ARBA00022705"/>
    </source>
</evidence>
<evidence type="ECO:0000259" key="4">
    <source>
        <dbReference type="Pfam" id="PF00772"/>
    </source>
</evidence>
<dbReference type="Pfam" id="PF00772">
    <property type="entry name" value="DnaB"/>
    <property type="match status" value="1"/>
</dbReference>
<gene>
    <name evidence="5" type="ORF">PITCH_A1150043</name>
</gene>
<dbReference type="Pfam" id="PF13481">
    <property type="entry name" value="AAA_25"/>
    <property type="match status" value="1"/>
</dbReference>
<dbReference type="GO" id="GO:0005829">
    <property type="term" value="C:cytosol"/>
    <property type="evidence" value="ECO:0007669"/>
    <property type="project" value="TreeGrafter"/>
</dbReference>
<dbReference type="GO" id="GO:0005524">
    <property type="term" value="F:ATP binding"/>
    <property type="evidence" value="ECO:0007669"/>
    <property type="project" value="InterPro"/>
</dbReference>
<dbReference type="InterPro" id="IPR007693">
    <property type="entry name" value="DNA_helicase_DnaB-like_N"/>
</dbReference>
<reference evidence="5" key="1">
    <citation type="submission" date="2018-01" db="EMBL/GenBank/DDBJ databases">
        <authorList>
            <person name="Regsiter A."/>
            <person name="William W."/>
        </authorList>
    </citation>
    <scope>NUCLEOTIDE SEQUENCE</scope>
    <source>
        <strain evidence="5">TRIP AH-1</strain>
    </source>
</reference>
<dbReference type="PANTHER" id="PTHR30153:SF2">
    <property type="entry name" value="REPLICATIVE DNA HELICASE"/>
    <property type="match status" value="1"/>
</dbReference>
<dbReference type="AlphaFoldDB" id="A0A445MRC7"/>
<keyword evidence="1" id="KW-0639">Primosome</keyword>
<dbReference type="GO" id="GO:1990077">
    <property type="term" value="C:primosome complex"/>
    <property type="evidence" value="ECO:0007669"/>
    <property type="project" value="UniProtKB-KW"/>
</dbReference>
<dbReference type="Gene3D" id="3.40.50.300">
    <property type="entry name" value="P-loop containing nucleotide triphosphate hydrolases"/>
    <property type="match status" value="1"/>
</dbReference>
<proteinExistence type="predicted"/>
<dbReference type="SUPFAM" id="SSF52540">
    <property type="entry name" value="P-loop containing nucleoside triphosphate hydrolases"/>
    <property type="match status" value="1"/>
</dbReference>
<dbReference type="PANTHER" id="PTHR30153">
    <property type="entry name" value="REPLICATIVE DNA HELICASE DNAB"/>
    <property type="match status" value="1"/>
</dbReference>
<organism evidence="5">
    <name type="scientific">uncultured Desulfobacterium sp</name>
    <dbReference type="NCBI Taxonomy" id="201089"/>
    <lineage>
        <taxon>Bacteria</taxon>
        <taxon>Pseudomonadati</taxon>
        <taxon>Thermodesulfobacteriota</taxon>
        <taxon>Desulfobacteria</taxon>
        <taxon>Desulfobacterales</taxon>
        <taxon>Desulfobacteriaceae</taxon>
        <taxon>Desulfobacterium</taxon>
        <taxon>environmental samples</taxon>
    </lineage>
</organism>
<dbReference type="InterPro" id="IPR016136">
    <property type="entry name" value="DNA_helicase_N/primase_C"/>
</dbReference>
<dbReference type="Gene3D" id="1.10.860.10">
    <property type="entry name" value="DNAb Helicase, Chain A"/>
    <property type="match status" value="1"/>
</dbReference>